<feature type="compositionally biased region" description="Basic and acidic residues" evidence="1">
    <location>
        <begin position="652"/>
        <end position="663"/>
    </location>
</feature>
<keyword evidence="3" id="KW-1185">Reference proteome</keyword>
<feature type="region of interest" description="Disordered" evidence="1">
    <location>
        <begin position="436"/>
        <end position="479"/>
    </location>
</feature>
<feature type="compositionally biased region" description="Polar residues" evidence="1">
    <location>
        <begin position="439"/>
        <end position="450"/>
    </location>
</feature>
<organism evidence="2 3">
    <name type="scientific">Nothophoma quercina</name>
    <dbReference type="NCBI Taxonomy" id="749835"/>
    <lineage>
        <taxon>Eukaryota</taxon>
        <taxon>Fungi</taxon>
        <taxon>Dikarya</taxon>
        <taxon>Ascomycota</taxon>
        <taxon>Pezizomycotina</taxon>
        <taxon>Dothideomycetes</taxon>
        <taxon>Pleosporomycetidae</taxon>
        <taxon>Pleosporales</taxon>
        <taxon>Pleosporineae</taxon>
        <taxon>Didymellaceae</taxon>
        <taxon>Nothophoma</taxon>
    </lineage>
</organism>
<reference evidence="2 3" key="1">
    <citation type="submission" date="2024-02" db="EMBL/GenBank/DDBJ databases">
        <title>De novo assembly and annotation of 12 fungi associated with fruit tree decline syndrome in Ontario, Canada.</title>
        <authorList>
            <person name="Sulman M."/>
            <person name="Ellouze W."/>
            <person name="Ilyukhin E."/>
        </authorList>
    </citation>
    <scope>NUCLEOTIDE SEQUENCE [LARGE SCALE GENOMIC DNA]</scope>
    <source>
        <strain evidence="2 3">M97-236</strain>
    </source>
</reference>
<evidence type="ECO:0000313" key="3">
    <source>
        <dbReference type="Proteomes" id="UP001521222"/>
    </source>
</evidence>
<protein>
    <submittedName>
        <fullName evidence="2">Uncharacterized protein</fullName>
    </submittedName>
</protein>
<evidence type="ECO:0000313" key="2">
    <source>
        <dbReference type="EMBL" id="KAL1608707.1"/>
    </source>
</evidence>
<proteinExistence type="predicted"/>
<feature type="compositionally biased region" description="Low complexity" evidence="1">
    <location>
        <begin position="665"/>
        <end position="675"/>
    </location>
</feature>
<gene>
    <name evidence="2" type="ORF">SLS59_001897</name>
</gene>
<dbReference type="Proteomes" id="UP001521222">
    <property type="component" value="Unassembled WGS sequence"/>
</dbReference>
<name>A0ABR3RWI1_9PLEO</name>
<feature type="compositionally biased region" description="Basic and acidic residues" evidence="1">
    <location>
        <begin position="676"/>
        <end position="705"/>
    </location>
</feature>
<feature type="region of interest" description="Disordered" evidence="1">
    <location>
        <begin position="187"/>
        <end position="208"/>
    </location>
</feature>
<dbReference type="EMBL" id="JAKIXB020000005">
    <property type="protein sequence ID" value="KAL1608707.1"/>
    <property type="molecule type" value="Genomic_DNA"/>
</dbReference>
<feature type="region of interest" description="Disordered" evidence="1">
    <location>
        <begin position="545"/>
        <end position="705"/>
    </location>
</feature>
<comment type="caution">
    <text evidence="2">The sequence shown here is derived from an EMBL/GenBank/DDBJ whole genome shotgun (WGS) entry which is preliminary data.</text>
</comment>
<accession>A0ABR3RWI1</accession>
<feature type="compositionally biased region" description="Polar residues" evidence="1">
    <location>
        <begin position="607"/>
        <end position="619"/>
    </location>
</feature>
<feature type="compositionally biased region" description="Low complexity" evidence="1">
    <location>
        <begin position="584"/>
        <end position="595"/>
    </location>
</feature>
<evidence type="ECO:0000256" key="1">
    <source>
        <dbReference type="SAM" id="MobiDB-lite"/>
    </source>
</evidence>
<sequence length="732" mass="82743">MDPGLGLIVNSIVPNEADVPKLPPKSTLQLPAGFLEKPHVRHALKYMEDDEQREKALRVAMVWKKKFAADKWKPVVASIEAASKEDHVRTSPHDDLEYPVERPRALTTASAPIVPQTTQQVTPARSKLTRLHTATASLSLRRTPAPITPRTFRWDVISSGPVTPLSPMPVGNAFSDDAFWRKTLSPTAPEASTPITAAEHQPGSPIVPLDPEARTFYDIVKNEVDDMSRKYCLARHNMRSSGENSFVLPNLIRPKDVLQAAQLALDGRKMKLKPVIVEDLPARLRNCALEEVALRRQLRIRDATDLLEQNDWMNNDELMSIPEIEHKDDYIPPAIHHAVSILDEQREALSMFRAERKSAELELPEKALEAAWAVRILEDAERLMASDTDGFSSSDDDEGYNYGNFLRSIRSEMSTSTSSGTLACMVEELSHSDFASLRSRANTQQTVSSTRSRDSRFPQRSSTSPIKEDRLPTRLSRTSNSFHRRTDLRVSTEVIDEVPTGELSPEDREFRHRGPSFTDLNNWAEDLRKMEDMRVERQRSLALHRRPSADSNRHGFPTAYRSPTKRMSVDDINNRISPTRQLHSRFSSSSSSMSSNLLKPLPRPSLLQHSPTPSLSCSKSDSRPTILDHQYHQRKMSKGSINTHQHHTSKASMHDSLRRDQHLRSTSSVSFSVKGSSKEGENEWMSELKRMENRERVRQSSERRRASQTFNGEILGGQGNDEIAQGLHHEVM</sequence>